<protein>
    <submittedName>
        <fullName evidence="1">4744_t:CDS:1</fullName>
    </submittedName>
</protein>
<sequence length="90" mass="10240">MRHAQKEKRMQKNKPSSNSTSEFSKDNPYISNSAENTEKSMTQQYQKQMIIESFSSTSPKAVNKNSNTEQNSDSIEINADSDSKEEPFTI</sequence>
<feature type="non-terminal residue" evidence="1">
    <location>
        <position position="90"/>
    </location>
</feature>
<accession>A0ACA9MK25</accession>
<keyword evidence="2" id="KW-1185">Reference proteome</keyword>
<organism evidence="1 2">
    <name type="scientific">Scutellospora calospora</name>
    <dbReference type="NCBI Taxonomy" id="85575"/>
    <lineage>
        <taxon>Eukaryota</taxon>
        <taxon>Fungi</taxon>
        <taxon>Fungi incertae sedis</taxon>
        <taxon>Mucoromycota</taxon>
        <taxon>Glomeromycotina</taxon>
        <taxon>Glomeromycetes</taxon>
        <taxon>Diversisporales</taxon>
        <taxon>Gigasporaceae</taxon>
        <taxon>Scutellospora</taxon>
    </lineage>
</organism>
<dbReference type="Proteomes" id="UP000789860">
    <property type="component" value="Unassembled WGS sequence"/>
</dbReference>
<evidence type="ECO:0000313" key="2">
    <source>
        <dbReference type="Proteomes" id="UP000789860"/>
    </source>
</evidence>
<reference evidence="1" key="1">
    <citation type="submission" date="2021-06" db="EMBL/GenBank/DDBJ databases">
        <authorList>
            <person name="Kallberg Y."/>
            <person name="Tangrot J."/>
            <person name="Rosling A."/>
        </authorList>
    </citation>
    <scope>NUCLEOTIDE SEQUENCE</scope>
    <source>
        <strain evidence="1">AU212A</strain>
    </source>
</reference>
<dbReference type="EMBL" id="CAJVPM010013245">
    <property type="protein sequence ID" value="CAG8593753.1"/>
    <property type="molecule type" value="Genomic_DNA"/>
</dbReference>
<evidence type="ECO:0000313" key="1">
    <source>
        <dbReference type="EMBL" id="CAG8593753.1"/>
    </source>
</evidence>
<name>A0ACA9MK25_9GLOM</name>
<gene>
    <name evidence="1" type="ORF">SCALOS_LOCUS6676</name>
</gene>
<proteinExistence type="predicted"/>
<comment type="caution">
    <text evidence="1">The sequence shown here is derived from an EMBL/GenBank/DDBJ whole genome shotgun (WGS) entry which is preliminary data.</text>
</comment>